<dbReference type="AlphaFoldDB" id="A0A9D4AGA2"/>
<proteinExistence type="predicted"/>
<organism evidence="1 2">
    <name type="scientific">Gossypium stocksii</name>
    <dbReference type="NCBI Taxonomy" id="47602"/>
    <lineage>
        <taxon>Eukaryota</taxon>
        <taxon>Viridiplantae</taxon>
        <taxon>Streptophyta</taxon>
        <taxon>Embryophyta</taxon>
        <taxon>Tracheophyta</taxon>
        <taxon>Spermatophyta</taxon>
        <taxon>Magnoliopsida</taxon>
        <taxon>eudicotyledons</taxon>
        <taxon>Gunneridae</taxon>
        <taxon>Pentapetalae</taxon>
        <taxon>rosids</taxon>
        <taxon>malvids</taxon>
        <taxon>Malvales</taxon>
        <taxon>Malvaceae</taxon>
        <taxon>Malvoideae</taxon>
        <taxon>Gossypium</taxon>
    </lineage>
</organism>
<sequence length="173" mass="19788">MYCSTSIKKPRFSPWNIRFLNVNEQEALDVEGHDPLIVLAKISSFEVKSILVEIDSSVDILTVYTFYKLGFKDAKLKKANPVYGFANQPIIVKGSVILSVFLGDMEYMLKKIVEFLVVHHPTAYNPIFEELIMKLTKMVVATFYMVVKFPMPTNEGYMKCDQKTAYECHIASL</sequence>
<dbReference type="PANTHER" id="PTHR33240:SF15">
    <property type="entry name" value="GAG-PRO-LIKE PROTEIN"/>
    <property type="match status" value="1"/>
</dbReference>
<name>A0A9D4AGA2_9ROSI</name>
<comment type="caution">
    <text evidence="1">The sequence shown here is derived from an EMBL/GenBank/DDBJ whole genome shotgun (WGS) entry which is preliminary data.</text>
</comment>
<gene>
    <name evidence="1" type="ORF">J1N35_008069</name>
</gene>
<dbReference type="EMBL" id="JAIQCV010000003">
    <property type="protein sequence ID" value="KAH1114691.1"/>
    <property type="molecule type" value="Genomic_DNA"/>
</dbReference>
<accession>A0A9D4AGA2</accession>
<dbReference type="OrthoDB" id="1434300at2759"/>
<protein>
    <submittedName>
        <fullName evidence="1">Uncharacterized protein</fullName>
    </submittedName>
</protein>
<dbReference type="Proteomes" id="UP000828251">
    <property type="component" value="Unassembled WGS sequence"/>
</dbReference>
<keyword evidence="2" id="KW-1185">Reference proteome</keyword>
<dbReference type="PANTHER" id="PTHR33240">
    <property type="entry name" value="OS08G0508500 PROTEIN"/>
    <property type="match status" value="1"/>
</dbReference>
<evidence type="ECO:0000313" key="1">
    <source>
        <dbReference type="EMBL" id="KAH1114691.1"/>
    </source>
</evidence>
<evidence type="ECO:0000313" key="2">
    <source>
        <dbReference type="Proteomes" id="UP000828251"/>
    </source>
</evidence>
<reference evidence="1 2" key="1">
    <citation type="journal article" date="2021" name="Plant Biotechnol. J.">
        <title>Multi-omics assisted identification of the key and species-specific regulatory components of drought-tolerant mechanisms in Gossypium stocksii.</title>
        <authorList>
            <person name="Yu D."/>
            <person name="Ke L."/>
            <person name="Zhang D."/>
            <person name="Wu Y."/>
            <person name="Sun Y."/>
            <person name="Mei J."/>
            <person name="Sun J."/>
            <person name="Sun Y."/>
        </authorList>
    </citation>
    <scope>NUCLEOTIDE SEQUENCE [LARGE SCALE GENOMIC DNA]</scope>
    <source>
        <strain evidence="2">cv. E1</strain>
        <tissue evidence="1">Leaf</tissue>
    </source>
</reference>